<reference evidence="3" key="1">
    <citation type="submission" date="2017-04" db="EMBL/GenBank/DDBJ databases">
        <authorList>
            <person name="Varghese N."/>
            <person name="Submissions S."/>
        </authorList>
    </citation>
    <scope>NUCLEOTIDE SEQUENCE [LARGE SCALE GENOMIC DNA]</scope>
</reference>
<protein>
    <recommendedName>
        <fullName evidence="4">HdeA/HdeB family protein</fullName>
    </recommendedName>
</protein>
<proteinExistence type="predicted"/>
<evidence type="ECO:0000256" key="1">
    <source>
        <dbReference type="SAM" id="SignalP"/>
    </source>
</evidence>
<dbReference type="Proteomes" id="UP000194474">
    <property type="component" value="Unassembled WGS sequence"/>
</dbReference>
<dbReference type="RefSeq" id="WP_170926314.1">
    <property type="nucleotide sequence ID" value="NZ_FXWK01000001.1"/>
</dbReference>
<feature type="chain" id="PRO_5013277854" description="HdeA/HdeB family protein" evidence="1">
    <location>
        <begin position="25"/>
        <end position="120"/>
    </location>
</feature>
<organism evidence="2 3">
    <name type="scientific">Devosia lucknowensis</name>
    <dbReference type="NCBI Taxonomy" id="1096929"/>
    <lineage>
        <taxon>Bacteria</taxon>
        <taxon>Pseudomonadati</taxon>
        <taxon>Pseudomonadota</taxon>
        <taxon>Alphaproteobacteria</taxon>
        <taxon>Hyphomicrobiales</taxon>
        <taxon>Devosiaceae</taxon>
        <taxon>Devosia</taxon>
    </lineage>
</organism>
<evidence type="ECO:0000313" key="2">
    <source>
        <dbReference type="EMBL" id="SMQ60328.1"/>
    </source>
</evidence>
<keyword evidence="3" id="KW-1185">Reference proteome</keyword>
<accession>A0A1Y6ECM5</accession>
<name>A0A1Y6ECM5_9HYPH</name>
<dbReference type="EMBL" id="FXWK01000001">
    <property type="protein sequence ID" value="SMQ60328.1"/>
    <property type="molecule type" value="Genomic_DNA"/>
</dbReference>
<evidence type="ECO:0008006" key="4">
    <source>
        <dbReference type="Google" id="ProtNLM"/>
    </source>
</evidence>
<sequence length="120" mass="13026">MRLHNVLRFVVAAAVVSSVGAVSAADLGGYYGGSCVSYRQSTLPMQPLDVVKQTVWANFESARDGMSNPSVQASRSPAFIWAMEARWACSAAVGYLDGGHLDEESVQKCDCFHARYVSFR</sequence>
<keyword evidence="1" id="KW-0732">Signal</keyword>
<dbReference type="AlphaFoldDB" id="A0A1Y6ECM5"/>
<feature type="signal peptide" evidence="1">
    <location>
        <begin position="1"/>
        <end position="24"/>
    </location>
</feature>
<gene>
    <name evidence="2" type="ORF">SAMN06295905_0363</name>
</gene>
<evidence type="ECO:0000313" key="3">
    <source>
        <dbReference type="Proteomes" id="UP000194474"/>
    </source>
</evidence>